<dbReference type="RefSeq" id="WP_112158879.1">
    <property type="nucleotide sequence ID" value="NZ_QKRX01000005.1"/>
</dbReference>
<keyword evidence="1" id="KW-1133">Transmembrane helix</keyword>
<dbReference type="OrthoDB" id="6264467at2"/>
<feature type="transmembrane region" description="Helical" evidence="1">
    <location>
        <begin position="84"/>
        <end position="108"/>
    </location>
</feature>
<gene>
    <name evidence="2" type="ORF">DN062_08355</name>
</gene>
<protein>
    <submittedName>
        <fullName evidence="2">3-phosphoshikimate 1-carboxyvinyltransferase</fullName>
    </submittedName>
</protein>
<proteinExistence type="predicted"/>
<keyword evidence="3" id="KW-1185">Reference proteome</keyword>
<sequence length="133" mass="15285">MSNDIKDDPFVKGLLEKLPASDRESFSPDQLQALKIALGGRSWGTHVIDVRWTLRFWHWRYYFVFLAGRNRRELSRREVAISRFAMALLLSVFLVISTLVGLLVLYLIKSALGIDLLPGVSLGIWDWFKGSFK</sequence>
<evidence type="ECO:0000256" key="1">
    <source>
        <dbReference type="SAM" id="Phobius"/>
    </source>
</evidence>
<keyword evidence="1" id="KW-0812">Transmembrane</keyword>
<dbReference type="GO" id="GO:0016740">
    <property type="term" value="F:transferase activity"/>
    <property type="evidence" value="ECO:0007669"/>
    <property type="project" value="UniProtKB-KW"/>
</dbReference>
<dbReference type="AlphaFoldDB" id="A0A364NMW6"/>
<dbReference type="EMBL" id="QKRX01000005">
    <property type="protein sequence ID" value="RAU18237.1"/>
    <property type="molecule type" value="Genomic_DNA"/>
</dbReference>
<keyword evidence="2" id="KW-0808">Transferase</keyword>
<dbReference type="Proteomes" id="UP000250744">
    <property type="component" value="Unassembled WGS sequence"/>
</dbReference>
<accession>A0A364NMW6</accession>
<keyword evidence="1" id="KW-0472">Membrane</keyword>
<evidence type="ECO:0000313" key="3">
    <source>
        <dbReference type="Proteomes" id="UP000250744"/>
    </source>
</evidence>
<evidence type="ECO:0000313" key="2">
    <source>
        <dbReference type="EMBL" id="RAU18237.1"/>
    </source>
</evidence>
<name>A0A364NMW6_9GAMM</name>
<comment type="caution">
    <text evidence="2">The sequence shown here is derived from an EMBL/GenBank/DDBJ whole genome shotgun (WGS) entry which is preliminary data.</text>
</comment>
<organism evidence="2 3">
    <name type="scientific">Nitrincola tibetensis</name>
    <dbReference type="NCBI Taxonomy" id="2219697"/>
    <lineage>
        <taxon>Bacteria</taxon>
        <taxon>Pseudomonadati</taxon>
        <taxon>Pseudomonadota</taxon>
        <taxon>Gammaproteobacteria</taxon>
        <taxon>Oceanospirillales</taxon>
        <taxon>Oceanospirillaceae</taxon>
        <taxon>Nitrincola</taxon>
    </lineage>
</organism>
<reference evidence="2 3" key="1">
    <citation type="submission" date="2018-06" db="EMBL/GenBank/DDBJ databases">
        <title>Nitrincola tibetense sp. nov., isolated from Lake XuguoCo on Tibetan Plateau.</title>
        <authorList>
            <person name="Xing P."/>
        </authorList>
    </citation>
    <scope>NUCLEOTIDE SEQUENCE [LARGE SCALE GENOMIC DNA]</scope>
    <source>
        <strain evidence="3">xg18</strain>
    </source>
</reference>